<proteinExistence type="predicted"/>
<protein>
    <recommendedName>
        <fullName evidence="3">DUF2855 family protein</fullName>
    </recommendedName>
</protein>
<dbReference type="InterPro" id="IPR021276">
    <property type="entry name" value="DUF2855"/>
</dbReference>
<dbReference type="OrthoDB" id="192702at2759"/>
<reference evidence="1 2" key="1">
    <citation type="submission" date="2014-02" db="EMBL/GenBank/DDBJ databases">
        <title>Transposable element dynamics among asymbiotic and ectomycorrhizal Amanita fungi.</title>
        <authorList>
            <consortium name="DOE Joint Genome Institute"/>
            <person name="Hess J."/>
            <person name="Skrede I."/>
            <person name="Wolfe B."/>
            <person name="LaButti K."/>
            <person name="Ohm R.A."/>
            <person name="Grigoriev I.V."/>
            <person name="Pringle A."/>
        </authorList>
    </citation>
    <scope>NUCLEOTIDE SEQUENCE [LARGE SCALE GENOMIC DNA]</scope>
    <source>
        <strain evidence="1 2">SKay4041</strain>
    </source>
</reference>
<organism evidence="1 2">
    <name type="scientific">Amanita thiersii Skay4041</name>
    <dbReference type="NCBI Taxonomy" id="703135"/>
    <lineage>
        <taxon>Eukaryota</taxon>
        <taxon>Fungi</taxon>
        <taxon>Dikarya</taxon>
        <taxon>Basidiomycota</taxon>
        <taxon>Agaricomycotina</taxon>
        <taxon>Agaricomycetes</taxon>
        <taxon>Agaricomycetidae</taxon>
        <taxon>Agaricales</taxon>
        <taxon>Pluteineae</taxon>
        <taxon>Amanitaceae</taxon>
        <taxon>Amanita</taxon>
    </lineage>
</organism>
<dbReference type="Proteomes" id="UP000242287">
    <property type="component" value="Unassembled WGS sequence"/>
</dbReference>
<name>A0A2A9NSE1_9AGAR</name>
<dbReference type="Pfam" id="PF11017">
    <property type="entry name" value="DUF2855"/>
    <property type="match status" value="1"/>
</dbReference>
<evidence type="ECO:0008006" key="3">
    <source>
        <dbReference type="Google" id="ProtNLM"/>
    </source>
</evidence>
<evidence type="ECO:0000313" key="2">
    <source>
        <dbReference type="Proteomes" id="UP000242287"/>
    </source>
</evidence>
<gene>
    <name evidence="1" type="ORF">AMATHDRAFT_144700</name>
</gene>
<dbReference type="AlphaFoldDB" id="A0A2A9NSE1"/>
<dbReference type="STRING" id="703135.A0A2A9NSE1"/>
<sequence length="439" mass="50131">MVAGPEILENAVLCVPRPSVAIASNKPVIVKQSLPPSTIHPNHVLIKVDRFGFSTNNLTYQALGEHPHFRYFDYHAVPENDEISSTTHGVVPVWGFGTVVKSSHPKIEPGERVYGYFAPARYLLLPVSANNVNKSTFYIPRPHLPADRRPYNQVLRCAHDSQYSPEPLLEDLTMLYRPLFWTAYWCEDCLFSSSYRGGTSRILISSASSKTAFCLAYLLQKRIKTGGAKATTQIIGLTSRRNFPFTTSLDLYHDVLTYDTFKESPLFHGGAEERWIYVDVAANQELNQTLFTHFASPYSGRLASFISLGLTNVSPTSSESSNLEWNEDSARLFSANSQNPRNARDTSQFWPLKEEFFMPEWLAVRRHQLPLEEILKRQNNAWKELMRDCVDWVKIERRYGIKNVKEAYELLLQEGIGPDTGLIWSLWNDEDKHLVKPRL</sequence>
<keyword evidence="2" id="KW-1185">Reference proteome</keyword>
<evidence type="ECO:0000313" key="1">
    <source>
        <dbReference type="EMBL" id="PFH50592.1"/>
    </source>
</evidence>
<dbReference type="EMBL" id="KZ302000">
    <property type="protein sequence ID" value="PFH50592.1"/>
    <property type="molecule type" value="Genomic_DNA"/>
</dbReference>
<accession>A0A2A9NSE1</accession>